<proteinExistence type="predicted"/>
<organism evidence="1 2">
    <name type="scientific">Violaceomyces palustris</name>
    <dbReference type="NCBI Taxonomy" id="1673888"/>
    <lineage>
        <taxon>Eukaryota</taxon>
        <taxon>Fungi</taxon>
        <taxon>Dikarya</taxon>
        <taxon>Basidiomycota</taxon>
        <taxon>Ustilaginomycotina</taxon>
        <taxon>Ustilaginomycetes</taxon>
        <taxon>Violaceomycetales</taxon>
        <taxon>Violaceomycetaceae</taxon>
        <taxon>Violaceomyces</taxon>
    </lineage>
</organism>
<gene>
    <name evidence="1" type="ORF">IE53DRAFT_293480</name>
</gene>
<dbReference type="EMBL" id="KZ819779">
    <property type="protein sequence ID" value="PWN52403.1"/>
    <property type="molecule type" value="Genomic_DNA"/>
</dbReference>
<feature type="non-terminal residue" evidence="1">
    <location>
        <position position="259"/>
    </location>
</feature>
<keyword evidence="2" id="KW-1185">Reference proteome</keyword>
<evidence type="ECO:0000313" key="1">
    <source>
        <dbReference type="EMBL" id="PWN52403.1"/>
    </source>
</evidence>
<evidence type="ECO:0000313" key="2">
    <source>
        <dbReference type="Proteomes" id="UP000245626"/>
    </source>
</evidence>
<accession>A0ACD0P2N3</accession>
<protein>
    <submittedName>
        <fullName evidence="1">Concanavalin A-like lectin/glucanase</fullName>
    </submittedName>
</protein>
<reference evidence="1 2" key="1">
    <citation type="journal article" date="2018" name="Mol. Biol. Evol.">
        <title>Broad Genomic Sampling Reveals a Smut Pathogenic Ancestry of the Fungal Clade Ustilaginomycotina.</title>
        <authorList>
            <person name="Kijpornyongpan T."/>
            <person name="Mondo S.J."/>
            <person name="Barry K."/>
            <person name="Sandor L."/>
            <person name="Lee J."/>
            <person name="Lipzen A."/>
            <person name="Pangilinan J."/>
            <person name="LaButti K."/>
            <person name="Hainaut M."/>
            <person name="Henrissat B."/>
            <person name="Grigoriev I.V."/>
            <person name="Spatafora J.W."/>
            <person name="Aime M.C."/>
        </authorList>
    </citation>
    <scope>NUCLEOTIDE SEQUENCE [LARGE SCALE GENOMIC DNA]</scope>
    <source>
        <strain evidence="1 2">SA 807</strain>
    </source>
</reference>
<dbReference type="Proteomes" id="UP000245626">
    <property type="component" value="Unassembled WGS sequence"/>
</dbReference>
<sequence>LTDEWVREIGGHGWGNEEIQDYTDFDRNSFLSSDPSLGEGEDGGGGQLVIRAEVDHSTSTFTSARLISRQTLSLNRGYLRVVLTPPIAKGIWPAFWLLPSKPFTWPQEGEVDVFETWNADGINRSCLHWGHHHLEEDRGKHVVRDGHENSDSESTTRSFGFAWFQREDQDVGGGPGEERKQPSKGGELIWYVDDKAVMKSGIPSGLRDLKDWNMIVNLAMAGNVMGGQRPDDGTYLLILHSLEIYRHPPGGWDAFRKDF</sequence>
<feature type="non-terminal residue" evidence="1">
    <location>
        <position position="1"/>
    </location>
</feature>
<name>A0ACD0P2N3_9BASI</name>